<name>H2AMW8_KAZAF</name>
<evidence type="ECO:0000256" key="3">
    <source>
        <dbReference type="ARBA" id="ARBA00017307"/>
    </source>
</evidence>
<dbReference type="eggNOG" id="KOG4336">
    <property type="taxonomic scope" value="Eukaryota"/>
</dbReference>
<dbReference type="GO" id="GO:0005669">
    <property type="term" value="C:transcription factor TFIID complex"/>
    <property type="evidence" value="ECO:0007669"/>
    <property type="project" value="InterPro"/>
</dbReference>
<dbReference type="Pfam" id="PF10406">
    <property type="entry name" value="TAF8_C"/>
    <property type="match status" value="1"/>
</dbReference>
<accession>H2AMW8</accession>
<evidence type="ECO:0000313" key="10">
    <source>
        <dbReference type="Proteomes" id="UP000005220"/>
    </source>
</evidence>
<dbReference type="KEGG" id="kaf:KAFR_0A02820"/>
<dbReference type="PANTHER" id="PTHR46469">
    <property type="entry name" value="TRANSCRIPTION INITIATION FACTOR TFIID SUBUNIT 8"/>
    <property type="match status" value="1"/>
</dbReference>
<protein>
    <recommendedName>
        <fullName evidence="3">Transcription initiation factor TFIID subunit 8</fullName>
    </recommendedName>
</protein>
<keyword evidence="4" id="KW-0805">Transcription regulation</keyword>
<feature type="domain" description="Transcription factor TFIID subunit 8 C-terminal" evidence="8">
    <location>
        <begin position="158"/>
        <end position="205"/>
    </location>
</feature>
<comment type="subcellular location">
    <subcellularLocation>
        <location evidence="1">Nucleus</location>
    </subcellularLocation>
</comment>
<evidence type="ECO:0000313" key="9">
    <source>
        <dbReference type="EMBL" id="CCF55718.1"/>
    </source>
</evidence>
<dbReference type="InterPro" id="IPR037818">
    <property type="entry name" value="TAF8"/>
</dbReference>
<dbReference type="STRING" id="1071382.H2AMW8"/>
<organism evidence="9 10">
    <name type="scientific">Kazachstania africana (strain ATCC 22294 / BCRC 22015 / CBS 2517 / CECT 1963 / NBRC 1671 / NRRL Y-8276)</name>
    <name type="common">Yeast</name>
    <name type="synonym">Kluyveromyces africanus</name>
    <dbReference type="NCBI Taxonomy" id="1071382"/>
    <lineage>
        <taxon>Eukaryota</taxon>
        <taxon>Fungi</taxon>
        <taxon>Dikarya</taxon>
        <taxon>Ascomycota</taxon>
        <taxon>Saccharomycotina</taxon>
        <taxon>Saccharomycetes</taxon>
        <taxon>Saccharomycetales</taxon>
        <taxon>Saccharomycetaceae</taxon>
        <taxon>Kazachstania</taxon>
    </lineage>
</organism>
<dbReference type="AlphaFoldDB" id="H2AMW8"/>
<comment type="similarity">
    <text evidence="2">Belongs to the TAF8 family.</text>
</comment>
<evidence type="ECO:0000256" key="5">
    <source>
        <dbReference type="ARBA" id="ARBA00023163"/>
    </source>
</evidence>
<dbReference type="InParanoid" id="H2AMW8"/>
<evidence type="ECO:0000256" key="1">
    <source>
        <dbReference type="ARBA" id="ARBA00004123"/>
    </source>
</evidence>
<feature type="compositionally biased region" description="Acidic residues" evidence="7">
    <location>
        <begin position="441"/>
        <end position="453"/>
    </location>
</feature>
<reference evidence="9 10" key="1">
    <citation type="journal article" date="2011" name="Proc. Natl. Acad. Sci. U.S.A.">
        <title>Evolutionary erosion of yeast sex chromosomes by mating-type switching accidents.</title>
        <authorList>
            <person name="Gordon J.L."/>
            <person name="Armisen D."/>
            <person name="Proux-Wera E."/>
            <person name="Oheigeartaigh S.S."/>
            <person name="Byrne K.P."/>
            <person name="Wolfe K.H."/>
        </authorList>
    </citation>
    <scope>NUCLEOTIDE SEQUENCE [LARGE SCALE GENOMIC DNA]</scope>
    <source>
        <strain evidence="10">ATCC 22294 / BCRC 22015 / CBS 2517 / CECT 1963 / NBRC 1671 / NRRL Y-8276</strain>
    </source>
</reference>
<evidence type="ECO:0000256" key="4">
    <source>
        <dbReference type="ARBA" id="ARBA00023015"/>
    </source>
</evidence>
<dbReference type="EMBL" id="HE650821">
    <property type="protein sequence ID" value="CCF55718.1"/>
    <property type="molecule type" value="Genomic_DNA"/>
</dbReference>
<feature type="region of interest" description="Disordered" evidence="7">
    <location>
        <begin position="390"/>
        <end position="453"/>
    </location>
</feature>
<dbReference type="GO" id="GO:0006367">
    <property type="term" value="P:transcription initiation at RNA polymerase II promoter"/>
    <property type="evidence" value="ECO:0007669"/>
    <property type="project" value="TreeGrafter"/>
</dbReference>
<dbReference type="HOGENOM" id="CLU_030592_0_0_1"/>
<dbReference type="PANTHER" id="PTHR46469:SF1">
    <property type="entry name" value="TRANSCRIPTION INITIATION FACTOR TFIID SUBUNIT 8"/>
    <property type="match status" value="1"/>
</dbReference>
<sequence length="453" mass="52361">MTISIEDDMNVEPLEIRRQITGNPQLDNLLVKSVAMRLKPVNLHTQLPNSAFDYLIYLMDVQLNDLIKQLGRLSLLQRRNSNATKSDILLLLKGFNLSESELNTELEISNHIKRLYSEDEKKLSEDSIHYNQHTDFVGPVETSSFQLLNPTNPLKDAIPSWFPSLPPDHTYKFTPKYNNFINDPKIIKQKRFDESKTVKTALFNLINKIESNEERNDLHYDETLAKLESQALFGTVEEKMNTNKKVYKSLNSIIVPITKFDIEEYSHKRVNIARNKVSKFENKMLALKYNPFINLINDQTDVKSYLNRSFQLMINSIPELTLEKKKAIRQAEIERDERINRLREDHQTKLKQIDTISHDILGTAADEMDEKTMDDIDLFSALELDAVTKGEEDFKSTEEEHPTAASNDQPRPAAVSSEQEETKQTHAAEEEDEKEGPADFLFEDVDMQEDIEI</sequence>
<dbReference type="OrthoDB" id="2193813at2759"/>
<evidence type="ECO:0000259" key="8">
    <source>
        <dbReference type="Pfam" id="PF10406"/>
    </source>
</evidence>
<gene>
    <name evidence="9" type="primary">KAFR0A02820</name>
    <name evidence="9" type="ORF">KAFR_0A02820</name>
</gene>
<evidence type="ECO:0000256" key="6">
    <source>
        <dbReference type="ARBA" id="ARBA00023242"/>
    </source>
</evidence>
<keyword evidence="10" id="KW-1185">Reference proteome</keyword>
<keyword evidence="5" id="KW-0804">Transcription</keyword>
<dbReference type="InterPro" id="IPR019473">
    <property type="entry name" value="TFIID_su8_C"/>
</dbReference>
<dbReference type="GeneID" id="13887070"/>
<dbReference type="Proteomes" id="UP000005220">
    <property type="component" value="Chromosome 1"/>
</dbReference>
<dbReference type="FunCoup" id="H2AMW8">
    <property type="interactions" value="294"/>
</dbReference>
<evidence type="ECO:0000256" key="2">
    <source>
        <dbReference type="ARBA" id="ARBA00008767"/>
    </source>
</evidence>
<evidence type="ECO:0000256" key="7">
    <source>
        <dbReference type="SAM" id="MobiDB-lite"/>
    </source>
</evidence>
<dbReference type="CDD" id="cd08049">
    <property type="entry name" value="TAF8"/>
    <property type="match status" value="1"/>
</dbReference>
<keyword evidence="6" id="KW-0539">Nucleus</keyword>
<feature type="compositionally biased region" description="Basic and acidic residues" evidence="7">
    <location>
        <begin position="390"/>
        <end position="402"/>
    </location>
</feature>
<proteinExistence type="inferred from homology"/>
<dbReference type="RefSeq" id="XP_003954853.1">
    <property type="nucleotide sequence ID" value="XM_003954804.1"/>
</dbReference>